<keyword evidence="10" id="KW-1185">Reference proteome</keyword>
<dbReference type="InterPro" id="IPR011990">
    <property type="entry name" value="TPR-like_helical_dom_sf"/>
</dbReference>
<organism evidence="9 10">
    <name type="scientific">Pseudoxanthomonas dokdonensis</name>
    <dbReference type="NCBI Taxonomy" id="344882"/>
    <lineage>
        <taxon>Bacteria</taxon>
        <taxon>Pseudomonadati</taxon>
        <taxon>Pseudomonadota</taxon>
        <taxon>Gammaproteobacteria</taxon>
        <taxon>Lysobacterales</taxon>
        <taxon>Lysobacteraceae</taxon>
        <taxon>Pseudoxanthomonas</taxon>
    </lineage>
</organism>
<evidence type="ECO:0000256" key="4">
    <source>
        <dbReference type="ARBA" id="ARBA00022803"/>
    </source>
</evidence>
<dbReference type="GO" id="GO:0030943">
    <property type="term" value="F:mitochondrion targeting sequence binding"/>
    <property type="evidence" value="ECO:0007669"/>
    <property type="project" value="TreeGrafter"/>
</dbReference>
<dbReference type="PANTHER" id="PTHR46208">
    <property type="entry name" value="MITOCHONDRIAL IMPORT RECEPTOR SUBUNIT TOM70"/>
    <property type="match status" value="1"/>
</dbReference>
<proteinExistence type="inferred from homology"/>
<dbReference type="RefSeq" id="WP_057656662.1">
    <property type="nucleotide sequence ID" value="NZ_LDJL01000001.1"/>
</dbReference>
<comment type="caution">
    <text evidence="9">The sequence shown here is derived from an EMBL/GenBank/DDBJ whole genome shotgun (WGS) entry which is preliminary data.</text>
</comment>
<evidence type="ECO:0000313" key="10">
    <source>
        <dbReference type="Proteomes" id="UP000052052"/>
    </source>
</evidence>
<evidence type="ECO:0000256" key="7">
    <source>
        <dbReference type="ARBA" id="ARBA00038030"/>
    </source>
</evidence>
<dbReference type="GO" id="GO:0016020">
    <property type="term" value="C:membrane"/>
    <property type="evidence" value="ECO:0007669"/>
    <property type="project" value="UniProtKB-SubCell"/>
</dbReference>
<keyword evidence="5" id="KW-1133">Transmembrane helix</keyword>
<evidence type="ECO:0000256" key="6">
    <source>
        <dbReference type="ARBA" id="ARBA00023136"/>
    </source>
</evidence>
<name>A0A0R0CPT8_9GAMM</name>
<accession>A0A0R0CPT8</accession>
<evidence type="ECO:0000256" key="3">
    <source>
        <dbReference type="ARBA" id="ARBA00022737"/>
    </source>
</evidence>
<gene>
    <name evidence="9" type="ORF">ABB29_00585</name>
</gene>
<evidence type="ECO:0000256" key="2">
    <source>
        <dbReference type="ARBA" id="ARBA00022692"/>
    </source>
</evidence>
<dbReference type="Proteomes" id="UP000052052">
    <property type="component" value="Unassembled WGS sequence"/>
</dbReference>
<protein>
    <submittedName>
        <fullName evidence="9">Uncharacterized protein</fullName>
    </submittedName>
</protein>
<dbReference type="GO" id="GO:0030150">
    <property type="term" value="P:protein import into mitochondrial matrix"/>
    <property type="evidence" value="ECO:0007669"/>
    <property type="project" value="TreeGrafter"/>
</dbReference>
<dbReference type="EMBL" id="LDJL01000001">
    <property type="protein sequence ID" value="KRG71996.1"/>
    <property type="molecule type" value="Genomic_DNA"/>
</dbReference>
<sequence length="691" mass="74746">MYQPIIEALRRQDGEQALAAATALVAQHPHDAHAHRWLSAAQQMTGDRDAALASIEQAISLAPEDADLYVARAGLLIGARQHASAQASLAQASQLDPNQFQAYLLQAQLALGQGRVEDAQRQITLAGKVHPEHPQLASVQAMVLLRQGRKDEALKVITQAIQRLPEDLQLRHTLGFVYMESGHLAFAEQAFRGIVEQHPTNHSLRGLIAELVRRQGRPQEAAQILAPLLQDEATATPGIRSFAGQLHLAAGDVEQALPLLTSVLAVAPGHRPTLTALVFAWQRSGQQETGRNTLEAALATHPHDPSLWLARLALEEVGSEQALAVASRWVQADPQSLPALEAQMAAHGYKGDVAAAETVARELIAREPAHKAAHIRIFNNLLARDPGEAAAYVQVLLQQAPDEQSRPMLLDWLATAQYRAGEHVQAVEQWSERARIMAPRSLPMHPLSRTPAQWPALAEVDAGNGSHPILLWGAPGSGVERIATLLAHTGGAFRSDRFSDKTPQDGFQTYDSIAQLAAGNADPAALIESWRAELLRRGIKDGNVIDWLVWWDQALLQALRPHVPEGLLLVVLRDPRDMLLEWLAFGAPSYMAMPSPLQSAQWLAAVLGQIADLDEANLYPHVLLRLDGIENNPQAIAASIGGALGGLTLPAPASVGPAYFPAGHWREYTTALAEPFAVLAPVAARLGYPLE</sequence>
<evidence type="ECO:0000256" key="5">
    <source>
        <dbReference type="ARBA" id="ARBA00022989"/>
    </source>
</evidence>
<dbReference type="PATRIC" id="fig|344882.3.peg.121"/>
<dbReference type="STRING" id="344882.ABB29_00585"/>
<keyword evidence="6" id="KW-0472">Membrane</keyword>
<keyword evidence="2" id="KW-0812">Transmembrane</keyword>
<dbReference type="Pfam" id="PF14559">
    <property type="entry name" value="TPR_19"/>
    <property type="match status" value="1"/>
</dbReference>
<reference evidence="9 10" key="1">
    <citation type="submission" date="2015-05" db="EMBL/GenBank/DDBJ databases">
        <title>Genome sequencing and analysis of members of genus Stenotrophomonas.</title>
        <authorList>
            <person name="Patil P.P."/>
            <person name="Midha S."/>
            <person name="Patil P.B."/>
        </authorList>
    </citation>
    <scope>NUCLEOTIDE SEQUENCE [LARGE SCALE GENOMIC DNA]</scope>
    <source>
        <strain evidence="9 10">DSM 21858</strain>
    </source>
</reference>
<dbReference type="Pfam" id="PF13432">
    <property type="entry name" value="TPR_16"/>
    <property type="match status" value="3"/>
</dbReference>
<dbReference type="SUPFAM" id="SSF48452">
    <property type="entry name" value="TPR-like"/>
    <property type="match status" value="2"/>
</dbReference>
<dbReference type="PROSITE" id="PS50005">
    <property type="entry name" value="TPR"/>
    <property type="match status" value="1"/>
</dbReference>
<dbReference type="OrthoDB" id="5965059at2"/>
<comment type="subcellular location">
    <subcellularLocation>
        <location evidence="1">Membrane</location>
        <topology evidence="1">Single-pass membrane protein</topology>
    </subcellularLocation>
</comment>
<keyword evidence="4 8" id="KW-0802">TPR repeat</keyword>
<dbReference type="Gene3D" id="1.25.40.10">
    <property type="entry name" value="Tetratricopeptide repeat domain"/>
    <property type="match status" value="2"/>
</dbReference>
<feature type="repeat" description="TPR" evidence="8">
    <location>
        <begin position="32"/>
        <end position="65"/>
    </location>
</feature>
<dbReference type="InterPro" id="IPR019734">
    <property type="entry name" value="TPR_rpt"/>
</dbReference>
<dbReference type="GO" id="GO:0008320">
    <property type="term" value="F:protein transmembrane transporter activity"/>
    <property type="evidence" value="ECO:0007669"/>
    <property type="project" value="TreeGrafter"/>
</dbReference>
<dbReference type="AlphaFoldDB" id="A0A0R0CPT8"/>
<keyword evidence="3" id="KW-0677">Repeat</keyword>
<comment type="similarity">
    <text evidence="7">Belongs to the Tom70 family.</text>
</comment>
<evidence type="ECO:0000256" key="1">
    <source>
        <dbReference type="ARBA" id="ARBA00004167"/>
    </source>
</evidence>
<evidence type="ECO:0000313" key="9">
    <source>
        <dbReference type="EMBL" id="KRG71996.1"/>
    </source>
</evidence>
<dbReference type="PANTHER" id="PTHR46208:SF1">
    <property type="entry name" value="MITOCHONDRIAL IMPORT RECEPTOR SUBUNIT TOM70"/>
    <property type="match status" value="1"/>
</dbReference>
<dbReference type="SMART" id="SM00028">
    <property type="entry name" value="TPR"/>
    <property type="match status" value="6"/>
</dbReference>
<evidence type="ECO:0000256" key="8">
    <source>
        <dbReference type="PROSITE-ProRule" id="PRU00339"/>
    </source>
</evidence>